<gene>
    <name evidence="11" type="ORF">IHE44_0007475</name>
    <name evidence="10" type="ORF">IHE44_006307</name>
</gene>
<keyword evidence="5 9" id="KW-1133">Transmembrane helix</keyword>
<reference evidence="11" key="3">
    <citation type="submission" date="2022-01" db="EMBL/GenBank/DDBJ databases">
        <authorList>
            <person name="Rubenstein D.R."/>
        </authorList>
    </citation>
    <scope>NUCLEOTIDE SEQUENCE</scope>
    <source>
        <strain evidence="11">SS15</strain>
        <tissue evidence="11">Liver</tissue>
    </source>
</reference>
<evidence type="ECO:0000313" key="12">
    <source>
        <dbReference type="Proteomes" id="UP000618051"/>
    </source>
</evidence>
<dbReference type="EMBL" id="JADDUC010000024">
    <property type="protein sequence ID" value="KAG0124562.1"/>
    <property type="molecule type" value="Genomic_DNA"/>
</dbReference>
<evidence type="ECO:0000256" key="9">
    <source>
        <dbReference type="SAM" id="Phobius"/>
    </source>
</evidence>
<dbReference type="Proteomes" id="UP000618051">
    <property type="component" value="Unassembled WGS sequence"/>
</dbReference>
<dbReference type="PANTHER" id="PTHR10283:SF82">
    <property type="entry name" value="SOLUTE CARRIER FAMILY 13 MEMBER 2"/>
    <property type="match status" value="1"/>
</dbReference>
<feature type="transmembrane region" description="Helical" evidence="9">
    <location>
        <begin position="21"/>
        <end position="46"/>
    </location>
</feature>
<proteinExistence type="inferred from homology"/>
<keyword evidence="7" id="KW-0406">Ion transport</keyword>
<accession>A0A835NXL4</accession>
<reference evidence="10" key="1">
    <citation type="submission" date="2020-10" db="EMBL/GenBank/DDBJ databases">
        <title>Feather gene expression reveals the developmental basis of iridescence in African starlings.</title>
        <authorList>
            <person name="Rubenstein D.R."/>
        </authorList>
    </citation>
    <scope>NUCLEOTIDE SEQUENCE</scope>
    <source>
        <strain evidence="10">SS15</strain>
        <tissue evidence="10">Liver</tissue>
    </source>
</reference>
<comment type="subcellular location">
    <subcellularLocation>
        <location evidence="1">Membrane</location>
        <topology evidence="1">Multi-pass membrane protein</topology>
    </subcellularLocation>
</comment>
<evidence type="ECO:0000256" key="6">
    <source>
        <dbReference type="ARBA" id="ARBA00023136"/>
    </source>
</evidence>
<dbReference type="GO" id="GO:0071285">
    <property type="term" value="P:cellular response to lithium ion"/>
    <property type="evidence" value="ECO:0007669"/>
    <property type="project" value="TreeGrafter"/>
</dbReference>
<feature type="transmembrane region" description="Helical" evidence="9">
    <location>
        <begin position="137"/>
        <end position="158"/>
    </location>
</feature>
<dbReference type="InterPro" id="IPR031312">
    <property type="entry name" value="Na/sul_symport_CS"/>
</dbReference>
<dbReference type="InterPro" id="IPR001898">
    <property type="entry name" value="SLC13A/DASS"/>
</dbReference>
<dbReference type="CDD" id="cd01115">
    <property type="entry name" value="SLC13_permease"/>
    <property type="match status" value="1"/>
</dbReference>
<keyword evidence="7" id="KW-0739">Sodium transport</keyword>
<dbReference type="GO" id="GO:0015141">
    <property type="term" value="F:succinate transmembrane transporter activity"/>
    <property type="evidence" value="ECO:0007669"/>
    <property type="project" value="TreeGrafter"/>
</dbReference>
<dbReference type="PANTHER" id="PTHR10283">
    <property type="entry name" value="SOLUTE CARRIER FAMILY 13 MEMBER"/>
    <property type="match status" value="1"/>
</dbReference>
<evidence type="ECO:0000256" key="5">
    <source>
        <dbReference type="ARBA" id="ARBA00022989"/>
    </source>
</evidence>
<feature type="transmembrane region" description="Helical" evidence="9">
    <location>
        <begin position="283"/>
        <end position="308"/>
    </location>
</feature>
<evidence type="ECO:0000256" key="7">
    <source>
        <dbReference type="ARBA" id="ARBA00023201"/>
    </source>
</evidence>
<dbReference type="PROSITE" id="PS01271">
    <property type="entry name" value="NA_SULFATE"/>
    <property type="match status" value="1"/>
</dbReference>
<feature type="compositionally biased region" description="Basic and acidic residues" evidence="8">
    <location>
        <begin position="191"/>
        <end position="226"/>
    </location>
</feature>
<evidence type="ECO:0000256" key="2">
    <source>
        <dbReference type="ARBA" id="ARBA00006772"/>
    </source>
</evidence>
<keyword evidence="7" id="KW-0915">Sodium</keyword>
<evidence type="ECO:0000313" key="10">
    <source>
        <dbReference type="EMBL" id="KAG0124562.1"/>
    </source>
</evidence>
<feature type="transmembrane region" description="Helical" evidence="9">
    <location>
        <begin position="107"/>
        <end position="125"/>
    </location>
</feature>
<evidence type="ECO:0000256" key="4">
    <source>
        <dbReference type="ARBA" id="ARBA00022692"/>
    </source>
</evidence>
<dbReference type="AlphaFoldDB" id="A0A835NXL4"/>
<feature type="region of interest" description="Disordered" evidence="8">
    <location>
        <begin position="181"/>
        <end position="226"/>
    </location>
</feature>
<reference evidence="11 12" key="2">
    <citation type="journal article" date="2021" name="J. Hered.">
        <title>Feather Gene Expression Elucidates the Developmental Basis of Plumage Iridescence in African Starlings.</title>
        <authorList>
            <person name="Rubenstein D.R."/>
            <person name="Corvelo A."/>
            <person name="MacManes M.D."/>
            <person name="Maia R."/>
            <person name="Narzisi G."/>
            <person name="Rousaki A."/>
            <person name="Vandenabeele P."/>
            <person name="Shawkey M.D."/>
            <person name="Solomon J."/>
        </authorList>
    </citation>
    <scope>NUCLEOTIDE SEQUENCE [LARGE SCALE GENOMIC DNA]</scope>
    <source>
        <strain evidence="11">SS15</strain>
    </source>
</reference>
<name>A0A835NXL4_9PASS</name>
<dbReference type="OrthoDB" id="6493944at2759"/>
<dbReference type="GO" id="GO:0015138">
    <property type="term" value="F:fumarate transmembrane transporter activity"/>
    <property type="evidence" value="ECO:0007669"/>
    <property type="project" value="TreeGrafter"/>
</dbReference>
<comment type="similarity">
    <text evidence="2">Belongs to the SLC13A/DASS transporter (TC 2.A.47) family. NADC subfamily.</text>
</comment>
<dbReference type="PROSITE" id="PS51257">
    <property type="entry name" value="PROKAR_LIPOPROTEIN"/>
    <property type="match status" value="1"/>
</dbReference>
<dbReference type="GO" id="GO:0005886">
    <property type="term" value="C:plasma membrane"/>
    <property type="evidence" value="ECO:0007669"/>
    <property type="project" value="TreeGrafter"/>
</dbReference>
<keyword evidence="12" id="KW-1185">Reference proteome</keyword>
<feature type="transmembrane region" description="Helical" evidence="9">
    <location>
        <begin position="58"/>
        <end position="86"/>
    </location>
</feature>
<feature type="transmembrane region" description="Helical" evidence="9">
    <location>
        <begin position="243"/>
        <end position="263"/>
    </location>
</feature>
<keyword evidence="6 9" id="KW-0472">Membrane</keyword>
<feature type="transmembrane region" description="Helical" evidence="9">
    <location>
        <begin position="351"/>
        <end position="369"/>
    </location>
</feature>
<evidence type="ECO:0000313" key="11">
    <source>
        <dbReference type="EMBL" id="KAI1231837.1"/>
    </source>
</evidence>
<evidence type="ECO:0008006" key="13">
    <source>
        <dbReference type="Google" id="ProtNLM"/>
    </source>
</evidence>
<keyword evidence="3" id="KW-0813">Transport</keyword>
<evidence type="ECO:0000256" key="8">
    <source>
        <dbReference type="SAM" id="MobiDB-lite"/>
    </source>
</evidence>
<evidence type="ECO:0000256" key="3">
    <source>
        <dbReference type="ARBA" id="ARBA00022448"/>
    </source>
</evidence>
<dbReference type="GO" id="GO:0017153">
    <property type="term" value="F:sodium:dicarboxylate symporter activity"/>
    <property type="evidence" value="ECO:0007669"/>
    <property type="project" value="TreeGrafter"/>
</dbReference>
<protein>
    <recommendedName>
        <fullName evidence="13">Solute carrier family 13 member 2</fullName>
    </recommendedName>
</protein>
<keyword evidence="4 9" id="KW-0812">Transmembrane</keyword>
<dbReference type="EMBL" id="JADDUC020000024">
    <property type="protein sequence ID" value="KAI1231837.1"/>
    <property type="molecule type" value="Genomic_DNA"/>
</dbReference>
<dbReference type="GO" id="GO:0015139">
    <property type="term" value="F:alpha-ketoglutarate transmembrane transporter activity"/>
    <property type="evidence" value="ECO:0007669"/>
    <property type="project" value="TreeGrafter"/>
</dbReference>
<comment type="caution">
    <text evidence="10">The sequence shown here is derived from an EMBL/GenBank/DDBJ whole genome shotgun (WGS) entry which is preliminary data.</text>
</comment>
<evidence type="ECO:0000256" key="1">
    <source>
        <dbReference type="ARBA" id="ARBA00004141"/>
    </source>
</evidence>
<organism evidence="10">
    <name type="scientific">Lamprotornis superbus</name>
    <dbReference type="NCBI Taxonomy" id="245042"/>
    <lineage>
        <taxon>Eukaryota</taxon>
        <taxon>Metazoa</taxon>
        <taxon>Chordata</taxon>
        <taxon>Craniata</taxon>
        <taxon>Vertebrata</taxon>
        <taxon>Euteleostomi</taxon>
        <taxon>Archelosauria</taxon>
        <taxon>Archosauria</taxon>
        <taxon>Dinosauria</taxon>
        <taxon>Saurischia</taxon>
        <taxon>Theropoda</taxon>
        <taxon>Coelurosauria</taxon>
        <taxon>Aves</taxon>
        <taxon>Neognathae</taxon>
        <taxon>Neoaves</taxon>
        <taxon>Telluraves</taxon>
        <taxon>Australaves</taxon>
        <taxon>Passeriformes</taxon>
        <taxon>Sturnidae</taxon>
        <taxon>Lamprotornis</taxon>
    </lineage>
</organism>
<sequence length="653" mass="72245">MVAPSSRFQPVQHWASSSIMAFFWQAVLACRSYLIVVLVPLVFLPLPLVLPTKEALCGYVIIVMALFWCTEALPLAVTALLPVLMFPLMNIMDSTTVSQEYLKDTNMLFLGGLMMAIAIENWNLHKRVALRVLLITGVRPALLLMGFMVVTAFLSMWISNTATTAMMVPIAQAVMEQLHRSELESESTDQVSEHTNKAFELQEKSPDSFKEPEEKGNSHVLTAEEGRKRKEVMEKKHLELSKGMSLCICYSSSIGGIATLTGTTPNLVLQGQVNDIYENNGGIINFASWFSFAFPTMLVLLVLAWIWLQILYLGFNFKKNFGCGVSSAAKAKEKQAYEIIKEENKKLGKMTFAEIEVMILFILLVVLWFTREPGFFPGWATVLFNKDGDRTRFRAPPPLLSWKVVQEKMPWNIVFLLGGGFALAKGSEVTFLCSPGICVLLGGSFSIVHSVLSQDTRGHTGSIKCSFPQLLERWDQDKSLLFPVPWDGTANQGSTINCAARKESGLSRWLGSKLTPLESIPHPAIAFLLSLLIATFTECTSNVATTTLFLPILASMAEAICLNPLYVMLPCTLAASLAFMLPVATPPNAIVFSYGQLKVIDMVFPPDTYPGRGEIMLSSQWFTFIQALISALQSTCDSRGVNTPSRVMPKQPI</sequence>
<dbReference type="Pfam" id="PF00939">
    <property type="entry name" value="Na_sulph_symp"/>
    <property type="match status" value="2"/>
</dbReference>